<dbReference type="InterPro" id="IPR054148">
    <property type="entry name" value="ASNSD1-SEP"/>
</dbReference>
<feature type="coiled-coil region" evidence="1">
    <location>
        <begin position="15"/>
        <end position="42"/>
    </location>
</feature>
<dbReference type="AlphaFoldDB" id="A0A8J2RCH1"/>
<evidence type="ECO:0000313" key="2">
    <source>
        <dbReference type="EMBL" id="CAH0100028.1"/>
    </source>
</evidence>
<evidence type="ECO:0000313" key="3">
    <source>
        <dbReference type="Proteomes" id="UP000789390"/>
    </source>
</evidence>
<keyword evidence="1" id="KW-0175">Coiled coil</keyword>
<sequence>MEKKSSYQLMNQEEREKKIAELQVLEQELGSLKKNARVYQSHGNSNVFFVAEREKVHSETKLSITKLTDIHNKNGKQ</sequence>
<reference evidence="2" key="1">
    <citation type="submission" date="2021-11" db="EMBL/GenBank/DDBJ databases">
        <authorList>
            <person name="Schell T."/>
        </authorList>
    </citation>
    <scope>NUCLEOTIDE SEQUENCE</scope>
    <source>
        <strain evidence="2">M5</strain>
    </source>
</reference>
<keyword evidence="3" id="KW-1185">Reference proteome</keyword>
<comment type="caution">
    <text evidence="2">The sequence shown here is derived from an EMBL/GenBank/DDBJ whole genome shotgun (WGS) entry which is preliminary data.</text>
</comment>
<protein>
    <submittedName>
        <fullName evidence="2">Uncharacterized protein</fullName>
    </submittedName>
</protein>
<dbReference type="Pfam" id="PF21975">
    <property type="entry name" value="ASNSD1-SEP"/>
    <property type="match status" value="1"/>
</dbReference>
<dbReference type="Proteomes" id="UP000789390">
    <property type="component" value="Unassembled WGS sequence"/>
</dbReference>
<dbReference type="EMBL" id="CAKKLH010000030">
    <property type="protein sequence ID" value="CAH0100028.1"/>
    <property type="molecule type" value="Genomic_DNA"/>
</dbReference>
<dbReference type="OrthoDB" id="2442112at2759"/>
<gene>
    <name evidence="2" type="ORF">DGAL_LOCUS2201</name>
</gene>
<proteinExistence type="predicted"/>
<organism evidence="2 3">
    <name type="scientific">Daphnia galeata</name>
    <dbReference type="NCBI Taxonomy" id="27404"/>
    <lineage>
        <taxon>Eukaryota</taxon>
        <taxon>Metazoa</taxon>
        <taxon>Ecdysozoa</taxon>
        <taxon>Arthropoda</taxon>
        <taxon>Crustacea</taxon>
        <taxon>Branchiopoda</taxon>
        <taxon>Diplostraca</taxon>
        <taxon>Cladocera</taxon>
        <taxon>Anomopoda</taxon>
        <taxon>Daphniidae</taxon>
        <taxon>Daphnia</taxon>
    </lineage>
</organism>
<accession>A0A8J2RCH1</accession>
<evidence type="ECO:0000256" key="1">
    <source>
        <dbReference type="SAM" id="Coils"/>
    </source>
</evidence>
<name>A0A8J2RCH1_9CRUS</name>